<evidence type="ECO:0000313" key="2">
    <source>
        <dbReference type="Proteomes" id="UP000837857"/>
    </source>
</evidence>
<reference evidence="1" key="1">
    <citation type="submission" date="2022-03" db="EMBL/GenBank/DDBJ databases">
        <authorList>
            <person name="Martin H S."/>
        </authorList>
    </citation>
    <scope>NUCLEOTIDE SEQUENCE</scope>
</reference>
<dbReference type="EMBL" id="OW152813">
    <property type="protein sequence ID" value="CAH2034345.1"/>
    <property type="molecule type" value="Genomic_DNA"/>
</dbReference>
<gene>
    <name evidence="1" type="ORF">IPOD504_LOCUS90</name>
</gene>
<accession>A0ABN8HNT4</accession>
<protein>
    <submittedName>
        <fullName evidence="1">Uncharacterized protein</fullName>
    </submittedName>
</protein>
<feature type="non-terminal residue" evidence="1">
    <location>
        <position position="130"/>
    </location>
</feature>
<keyword evidence="2" id="KW-1185">Reference proteome</keyword>
<organism evidence="1 2">
    <name type="scientific">Iphiclides podalirius</name>
    <name type="common">scarce swallowtail</name>
    <dbReference type="NCBI Taxonomy" id="110791"/>
    <lineage>
        <taxon>Eukaryota</taxon>
        <taxon>Metazoa</taxon>
        <taxon>Ecdysozoa</taxon>
        <taxon>Arthropoda</taxon>
        <taxon>Hexapoda</taxon>
        <taxon>Insecta</taxon>
        <taxon>Pterygota</taxon>
        <taxon>Neoptera</taxon>
        <taxon>Endopterygota</taxon>
        <taxon>Lepidoptera</taxon>
        <taxon>Glossata</taxon>
        <taxon>Ditrysia</taxon>
        <taxon>Papilionoidea</taxon>
        <taxon>Papilionidae</taxon>
        <taxon>Papilioninae</taxon>
        <taxon>Iphiclides</taxon>
    </lineage>
</organism>
<dbReference type="Proteomes" id="UP000837857">
    <property type="component" value="Chromosome 1"/>
</dbReference>
<name>A0ABN8HNT4_9NEOP</name>
<sequence length="130" mass="15069">MTRRLVTCDLMEHGQNYYSQESFERPSTFCHKNDKLNIPDSREQLWRRSTAPLLYTTEGRFEVTISLNAAYIKQASKVLEHCLLKNDKLNNPDSCEQLWRRTTAPLLCTTAVTSGKPQLQYIAALKLFQE</sequence>
<evidence type="ECO:0000313" key="1">
    <source>
        <dbReference type="EMBL" id="CAH2034345.1"/>
    </source>
</evidence>
<proteinExistence type="predicted"/>